<dbReference type="GO" id="GO:0003723">
    <property type="term" value="F:RNA binding"/>
    <property type="evidence" value="ECO:0007669"/>
    <property type="project" value="UniProtKB-UniRule"/>
</dbReference>
<evidence type="ECO:0000313" key="5">
    <source>
        <dbReference type="Proteomes" id="UP001209540"/>
    </source>
</evidence>
<reference evidence="4" key="2">
    <citation type="submission" date="2023-02" db="EMBL/GenBank/DDBJ databases">
        <authorList>
            <consortium name="DOE Joint Genome Institute"/>
            <person name="Mondo S.J."/>
            <person name="Chang Y."/>
            <person name="Wang Y."/>
            <person name="Ahrendt S."/>
            <person name="Andreopoulos W."/>
            <person name="Barry K."/>
            <person name="Beard J."/>
            <person name="Benny G.L."/>
            <person name="Blankenship S."/>
            <person name="Bonito G."/>
            <person name="Cuomo C."/>
            <person name="Desiro A."/>
            <person name="Gervers K.A."/>
            <person name="Hundley H."/>
            <person name="Kuo A."/>
            <person name="LaButti K."/>
            <person name="Lang B.F."/>
            <person name="Lipzen A."/>
            <person name="O'Donnell K."/>
            <person name="Pangilinan J."/>
            <person name="Reynolds N."/>
            <person name="Sandor L."/>
            <person name="Smith M.W."/>
            <person name="Tsang A."/>
            <person name="Grigoriev I.V."/>
            <person name="Stajich J.E."/>
            <person name="Spatafora J.W."/>
        </authorList>
    </citation>
    <scope>NUCLEOTIDE SEQUENCE</scope>
    <source>
        <strain evidence="4">RSA 2281</strain>
    </source>
</reference>
<dbReference type="Proteomes" id="UP001209540">
    <property type="component" value="Unassembled WGS sequence"/>
</dbReference>
<feature type="region of interest" description="Disordered" evidence="2">
    <location>
        <begin position="135"/>
        <end position="173"/>
    </location>
</feature>
<proteinExistence type="predicted"/>
<dbReference type="SUPFAM" id="SSF54791">
    <property type="entry name" value="Eukaryotic type KH-domain (KH-domain type I)"/>
    <property type="match status" value="1"/>
</dbReference>
<gene>
    <name evidence="4" type="ORF">BDA99DRAFT_530135</name>
</gene>
<keyword evidence="5" id="KW-1185">Reference proteome</keyword>
<dbReference type="EMBL" id="JAIXMP010000069">
    <property type="protein sequence ID" value="KAI9243630.1"/>
    <property type="molecule type" value="Genomic_DNA"/>
</dbReference>
<feature type="compositionally biased region" description="Basic and acidic residues" evidence="2">
    <location>
        <begin position="146"/>
        <end position="172"/>
    </location>
</feature>
<name>A0AAD5P799_9FUNG</name>
<protein>
    <recommendedName>
        <fullName evidence="3">DUF7905 domain-containing protein</fullName>
    </recommendedName>
</protein>
<accession>A0AAD5P799</accession>
<organism evidence="4 5">
    <name type="scientific">Phascolomyces articulosus</name>
    <dbReference type="NCBI Taxonomy" id="60185"/>
    <lineage>
        <taxon>Eukaryota</taxon>
        <taxon>Fungi</taxon>
        <taxon>Fungi incertae sedis</taxon>
        <taxon>Mucoromycota</taxon>
        <taxon>Mucoromycotina</taxon>
        <taxon>Mucoromycetes</taxon>
        <taxon>Mucorales</taxon>
        <taxon>Lichtheimiaceae</taxon>
        <taxon>Phascolomyces</taxon>
    </lineage>
</organism>
<comment type="caution">
    <text evidence="4">The sequence shown here is derived from an EMBL/GenBank/DDBJ whole genome shotgun (WGS) entry which is preliminary data.</text>
</comment>
<dbReference type="Pfam" id="PF25482">
    <property type="entry name" value="DUF7905"/>
    <property type="match status" value="1"/>
</dbReference>
<dbReference type="InterPro" id="IPR057227">
    <property type="entry name" value="DUF7905"/>
</dbReference>
<evidence type="ECO:0000313" key="4">
    <source>
        <dbReference type="EMBL" id="KAI9243630.1"/>
    </source>
</evidence>
<feature type="domain" description="DUF7905" evidence="3">
    <location>
        <begin position="337"/>
        <end position="654"/>
    </location>
</feature>
<dbReference type="AlphaFoldDB" id="A0AAD5P799"/>
<evidence type="ECO:0000256" key="2">
    <source>
        <dbReference type="SAM" id="MobiDB-lite"/>
    </source>
</evidence>
<sequence length="682" mass="79589">MLQPEVPYDADYELEEEEDWRDPTILADDSVVRQRAAALTGDDFGDNPYYPVMTRPTETSQDQMPDDCWMLPPEFTLADVLGRNKTKLNEIRDQTKASLRYNEQKHQVDIWGDRESINSAKNLLDLIVQRLHQRQDSSRRKTKKWGKPERELTERERKRAERKQAKAAEERGYLGFPQVPQPFNAIVPIPDKEIPMNQVLGMKEEFLNKLRADCKSFMYYNANSNVVQITGDNEECVKQAAARMRNLYLKNARSPAYTTLRLLKQPKTNMMVKFRRLPQNYISPRYAPMNEQQLIMANNRLLEGMTTGVESRITERQNLIDLDEEPNDKSTNTDNGLSEEMRCLDDRNAREMIQALEMGLTSIRLSQHEIKMKIRFGQIVLTDYPKREDALSLEAIANKYFPMAKFKSVLAPCIGKTKEDLQPLFEWLSSNCIQFTDSPRTSYTIEADQYPQFIQQPSSWTRREQQTAPTEQDMWRTTIIANFTNERRVGLWNLIAEGKDIVTISNADLENDYSWELKLQSAQRFSSMDDYNTPHGQFVETLTQNPDTEKLIYVPNSRDYNPHLITQKTKWVYALDDWIIEVCRDEVWDVRRINSASDGCDLPVDLSDKEVDRTIMKFSIYRETWVNRFAENLSLQIGEAPTWTASQFLSNNNENMREIIEIAHRMTSMLSREIKPYYESAI</sequence>
<dbReference type="InterPro" id="IPR036612">
    <property type="entry name" value="KH_dom_type_1_sf"/>
</dbReference>
<evidence type="ECO:0000256" key="1">
    <source>
        <dbReference type="PROSITE-ProRule" id="PRU00117"/>
    </source>
</evidence>
<dbReference type="PROSITE" id="PS50084">
    <property type="entry name" value="KH_TYPE_1"/>
    <property type="match status" value="1"/>
</dbReference>
<keyword evidence="1" id="KW-0694">RNA-binding</keyword>
<reference evidence="4" key="1">
    <citation type="journal article" date="2022" name="IScience">
        <title>Evolution of zygomycete secretomes and the origins of terrestrial fungal ecologies.</title>
        <authorList>
            <person name="Chang Y."/>
            <person name="Wang Y."/>
            <person name="Mondo S."/>
            <person name="Ahrendt S."/>
            <person name="Andreopoulos W."/>
            <person name="Barry K."/>
            <person name="Beard J."/>
            <person name="Benny G.L."/>
            <person name="Blankenship S."/>
            <person name="Bonito G."/>
            <person name="Cuomo C."/>
            <person name="Desiro A."/>
            <person name="Gervers K.A."/>
            <person name="Hundley H."/>
            <person name="Kuo A."/>
            <person name="LaButti K."/>
            <person name="Lang B.F."/>
            <person name="Lipzen A."/>
            <person name="O'Donnell K."/>
            <person name="Pangilinan J."/>
            <person name="Reynolds N."/>
            <person name="Sandor L."/>
            <person name="Smith M.E."/>
            <person name="Tsang A."/>
            <person name="Grigoriev I.V."/>
            <person name="Stajich J.E."/>
            <person name="Spatafora J.W."/>
        </authorList>
    </citation>
    <scope>NUCLEOTIDE SEQUENCE</scope>
    <source>
        <strain evidence="4">RSA 2281</strain>
    </source>
</reference>
<evidence type="ECO:0000259" key="3">
    <source>
        <dbReference type="Pfam" id="PF25482"/>
    </source>
</evidence>